<reference evidence="3 4" key="1">
    <citation type="submission" date="2023-10" db="EMBL/GenBank/DDBJ databases">
        <title>Chromosome-scale genome assembly provides insights into flower coloration mechanisms of Canna indica.</title>
        <authorList>
            <person name="Li C."/>
        </authorList>
    </citation>
    <scope>NUCLEOTIDE SEQUENCE [LARGE SCALE GENOMIC DNA]</scope>
    <source>
        <tissue evidence="3">Flower</tissue>
    </source>
</reference>
<protein>
    <recommendedName>
        <fullName evidence="2">VQ domain-containing protein</fullName>
    </recommendedName>
</protein>
<dbReference type="AlphaFoldDB" id="A0AAQ3QNH9"/>
<accession>A0AAQ3QNH9</accession>
<name>A0AAQ3QNH9_9LILI</name>
<proteinExistence type="predicted"/>
<feature type="domain" description="VQ" evidence="2">
    <location>
        <begin position="112"/>
        <end position="133"/>
    </location>
</feature>
<keyword evidence="4" id="KW-1185">Reference proteome</keyword>
<evidence type="ECO:0000313" key="3">
    <source>
        <dbReference type="EMBL" id="WOL15721.1"/>
    </source>
</evidence>
<dbReference type="Proteomes" id="UP001327560">
    <property type="component" value="Chromosome 8"/>
</dbReference>
<evidence type="ECO:0000256" key="1">
    <source>
        <dbReference type="SAM" id="MobiDB-lite"/>
    </source>
</evidence>
<feature type="region of interest" description="Disordered" evidence="1">
    <location>
        <begin position="71"/>
        <end position="109"/>
    </location>
</feature>
<feature type="compositionally biased region" description="Basic residues" evidence="1">
    <location>
        <begin position="98"/>
        <end position="107"/>
    </location>
</feature>
<dbReference type="InterPro" id="IPR008889">
    <property type="entry name" value="VQ"/>
</dbReference>
<dbReference type="EMBL" id="CP136897">
    <property type="protein sequence ID" value="WOL15721.1"/>
    <property type="molecule type" value="Genomic_DNA"/>
</dbReference>
<dbReference type="Pfam" id="PF05678">
    <property type="entry name" value="VQ"/>
    <property type="match status" value="1"/>
</dbReference>
<organism evidence="3 4">
    <name type="scientific">Canna indica</name>
    <name type="common">Indian-shot</name>
    <dbReference type="NCBI Taxonomy" id="4628"/>
    <lineage>
        <taxon>Eukaryota</taxon>
        <taxon>Viridiplantae</taxon>
        <taxon>Streptophyta</taxon>
        <taxon>Embryophyta</taxon>
        <taxon>Tracheophyta</taxon>
        <taxon>Spermatophyta</taxon>
        <taxon>Magnoliopsida</taxon>
        <taxon>Liliopsida</taxon>
        <taxon>Zingiberales</taxon>
        <taxon>Cannaceae</taxon>
        <taxon>Canna</taxon>
    </lineage>
</organism>
<dbReference type="PANTHER" id="PTHR33179">
    <property type="entry name" value="VQ MOTIF-CONTAINING PROTEIN"/>
    <property type="match status" value="1"/>
</dbReference>
<dbReference type="InterPro" id="IPR039609">
    <property type="entry name" value="VQ_15/22"/>
</dbReference>
<gene>
    <name evidence="3" type="ORF">Cni_G24502</name>
</gene>
<dbReference type="PANTHER" id="PTHR33179:SF29">
    <property type="entry name" value="OS06G0666400 PROTEIN"/>
    <property type="match status" value="1"/>
</dbReference>
<evidence type="ECO:0000313" key="4">
    <source>
        <dbReference type="Proteomes" id="UP001327560"/>
    </source>
</evidence>
<sequence>MLPRTRSLDNISAFQSVKSTATTESRSSLARYICAPLVARLPSSRSLLPPLMAAISDVDASTMAALRRSGFAQPAPSSLASSLRTAGGGGAEAGRAPRAGRRPRASRRAPVTVLNTDAANFRAMVQQFTGIPARPLYSPSPVISFGAGFHIDPVHHHHHHLVQQQHPYPERSSSVNRRSHGDAFLEAFNNSSMSLETTDGFLLDSMSTQGYF</sequence>
<feature type="compositionally biased region" description="Low complexity" evidence="1">
    <location>
        <begin position="74"/>
        <end position="83"/>
    </location>
</feature>
<evidence type="ECO:0000259" key="2">
    <source>
        <dbReference type="Pfam" id="PF05678"/>
    </source>
</evidence>